<dbReference type="Proteomes" id="UP000251960">
    <property type="component" value="Chromosome 5"/>
</dbReference>
<reference evidence="3" key="1">
    <citation type="journal article" date="2018" name="Nat. Genet.">
        <title>Extensive intraspecific gene order and gene structural variations between Mo17 and other maize genomes.</title>
        <authorList>
            <person name="Sun S."/>
            <person name="Zhou Y."/>
            <person name="Chen J."/>
            <person name="Shi J."/>
            <person name="Zhao H."/>
            <person name="Zhao H."/>
            <person name="Song W."/>
            <person name="Zhang M."/>
            <person name="Cui Y."/>
            <person name="Dong X."/>
            <person name="Liu H."/>
            <person name="Ma X."/>
            <person name="Jiao Y."/>
            <person name="Wang B."/>
            <person name="Wei X."/>
            <person name="Stein J.C."/>
            <person name="Glaubitz J.C."/>
            <person name="Lu F."/>
            <person name="Yu G."/>
            <person name="Liang C."/>
            <person name="Fengler K."/>
            <person name="Li B."/>
            <person name="Rafalski A."/>
            <person name="Schnable P.S."/>
            <person name="Ware D.H."/>
            <person name="Buckler E.S."/>
            <person name="Lai J."/>
        </authorList>
    </citation>
    <scope>NUCLEOTIDE SEQUENCE [LARGE SCALE GENOMIC DNA]</scope>
    <source>
        <tissue evidence="3">Seedling</tissue>
    </source>
</reference>
<organism evidence="3">
    <name type="scientific">Zea mays</name>
    <name type="common">Maize</name>
    <dbReference type="NCBI Taxonomy" id="4577"/>
    <lineage>
        <taxon>Eukaryota</taxon>
        <taxon>Viridiplantae</taxon>
        <taxon>Streptophyta</taxon>
        <taxon>Embryophyta</taxon>
        <taxon>Tracheophyta</taxon>
        <taxon>Spermatophyta</taxon>
        <taxon>Magnoliopsida</taxon>
        <taxon>Liliopsida</taxon>
        <taxon>Poales</taxon>
        <taxon>Poaceae</taxon>
        <taxon>PACMAD clade</taxon>
        <taxon>Panicoideae</taxon>
        <taxon>Andropogonodae</taxon>
        <taxon>Andropogoneae</taxon>
        <taxon>Tripsacinae</taxon>
        <taxon>Zea</taxon>
    </lineage>
</organism>
<evidence type="ECO:0000259" key="2">
    <source>
        <dbReference type="Pfam" id="PF07059"/>
    </source>
</evidence>
<name>A0A3L6EIP0_MAIZE</name>
<dbReference type="AlphaFoldDB" id="A0A3L6EIP0"/>
<protein>
    <recommendedName>
        <fullName evidence="2">Protein ENHANCED DISEASE RESISTANCE 2 C-terminal domain-containing protein</fullName>
    </recommendedName>
</protein>
<dbReference type="PANTHER" id="PTHR31558">
    <property type="entry name" value="CW14 PROTEIN"/>
    <property type="match status" value="1"/>
</dbReference>
<dbReference type="PANTHER" id="PTHR31558:SF3">
    <property type="entry name" value="CW14 PROTEIN"/>
    <property type="match status" value="1"/>
</dbReference>
<evidence type="ECO:0000256" key="1">
    <source>
        <dbReference type="SAM" id="MobiDB-lite"/>
    </source>
</evidence>
<evidence type="ECO:0000313" key="3">
    <source>
        <dbReference type="EMBL" id="PWZ20680.1"/>
    </source>
</evidence>
<feature type="compositionally biased region" description="Basic and acidic residues" evidence="1">
    <location>
        <begin position="145"/>
        <end position="154"/>
    </location>
</feature>
<dbReference type="EMBL" id="NCVQ01000006">
    <property type="protein sequence ID" value="PWZ20680.1"/>
    <property type="molecule type" value="Genomic_DNA"/>
</dbReference>
<comment type="caution">
    <text evidence="3">The sequence shown here is derived from an EMBL/GenBank/DDBJ whole genome shotgun (WGS) entry which is preliminary data.</text>
</comment>
<feature type="domain" description="Protein ENHANCED DISEASE RESISTANCE 2 C-terminal" evidence="2">
    <location>
        <begin position="198"/>
        <end position="421"/>
    </location>
</feature>
<accession>A0A3L6EIP0</accession>
<dbReference type="ExpressionAtlas" id="A0A3L6EIP0">
    <property type="expression patterns" value="baseline and differential"/>
</dbReference>
<sequence>MGACVSRPSACVGKPHTPRSGDASGRSGGGGGARRRRSRRVGKGRRTAPSRAASMETIQEAEVPGSTSAAAADHRTYSNPAFQVSGNIEEAWYDSLAMSESDAEDDFHSVQDDSFSLNGFENEAALSMRDGNGGSFNGAAQSGEQQHKKPKSSELSKGSLENGVRSSMSNEDADFLERPLAGSQVQLCLLETNMPNSWTHIDPGTFRVRGANYFRDKKKELAPNYAAYYPFGVDVYLSPQKLNHISRFVELPDIQLSSKLPPLLVVNVQVPLYPASLFQNETDGEGMSFVLYFRLSDGYSKELPPSFIESIRRLIDDHVEKIKAFPMETTIPFRERLKILGRVANLEDLPLSAAERKLMHAYNEKPVLSRPQHEFYLGDNYFEIDIDMHRFSYISRKGFATFLDRLKACVLDVGLTIQGHDFTEGRQGHLLDINPVLNDYDTTFAPFHVDYPPTLPCFLYWESLGDAIMLLLHLQNRDLWRYRAMLNDTMCGVSPRIKPPWPLEHLLVAVVPTWHVAFTRGNILESFFKVD</sequence>
<feature type="compositionally biased region" description="Basic residues" evidence="1">
    <location>
        <begin position="33"/>
        <end position="48"/>
    </location>
</feature>
<dbReference type="Pfam" id="PF07059">
    <property type="entry name" value="EDR2_C"/>
    <property type="match status" value="1"/>
</dbReference>
<feature type="region of interest" description="Disordered" evidence="1">
    <location>
        <begin position="126"/>
        <end position="172"/>
    </location>
</feature>
<dbReference type="InterPro" id="IPR009769">
    <property type="entry name" value="EDR2_C"/>
</dbReference>
<proteinExistence type="predicted"/>
<feature type="region of interest" description="Disordered" evidence="1">
    <location>
        <begin position="1"/>
        <end position="84"/>
    </location>
</feature>
<gene>
    <name evidence="3" type="ORF">Zm00014a_039839</name>
</gene>